<feature type="compositionally biased region" description="Polar residues" evidence="1">
    <location>
        <begin position="200"/>
        <end position="213"/>
    </location>
</feature>
<dbReference type="VEuPathDB" id="FungiDB:BCV72DRAFT_321234"/>
<gene>
    <name evidence="2" type="ORF">BCV71DRAFT_274495</name>
</gene>
<sequence>MVFIKGSLAVDRGFLSLFAQTQTNLFKNITFEVCGDDFQETPLVRKDKNIRTSLKAAKENASAPDPSNVVINKKVSMLAVNKDTSVQAVLPVPTPSTSSTSAPIKTFKKYQAKNDKAETLKKEKKRIRRQYISELPTLKTANLTLFLLAASTRLQNYQRIHNYYCQDKWPQKLKFKTYINKQKGTQEIVKRLFDNSKKYGTSSTVGAKNQNPNKSKHVPLSPLNGSESLLSEMVL</sequence>
<accession>A0A1X0RSM7</accession>
<organism evidence="2 3">
    <name type="scientific">Rhizopus microsporus</name>
    <dbReference type="NCBI Taxonomy" id="58291"/>
    <lineage>
        <taxon>Eukaryota</taxon>
        <taxon>Fungi</taxon>
        <taxon>Fungi incertae sedis</taxon>
        <taxon>Mucoromycota</taxon>
        <taxon>Mucoromycotina</taxon>
        <taxon>Mucoromycetes</taxon>
        <taxon>Mucorales</taxon>
        <taxon>Mucorineae</taxon>
        <taxon>Rhizopodaceae</taxon>
        <taxon>Rhizopus</taxon>
    </lineage>
</organism>
<dbReference type="AlphaFoldDB" id="A0A1X0RSM7"/>
<reference evidence="2 3" key="1">
    <citation type="journal article" date="2016" name="Proc. Natl. Acad. Sci. U.S.A.">
        <title>Lipid metabolic changes in an early divergent fungus govern the establishment of a mutualistic symbiosis with endobacteria.</title>
        <authorList>
            <person name="Lastovetsky O.A."/>
            <person name="Gaspar M.L."/>
            <person name="Mondo S.J."/>
            <person name="LaButti K.M."/>
            <person name="Sandor L."/>
            <person name="Grigoriev I.V."/>
            <person name="Henry S.A."/>
            <person name="Pawlowska T.E."/>
        </authorList>
    </citation>
    <scope>NUCLEOTIDE SEQUENCE [LARGE SCALE GENOMIC DNA]</scope>
    <source>
        <strain evidence="2 3">ATCC 11559</strain>
    </source>
</reference>
<dbReference type="VEuPathDB" id="FungiDB:BCV72DRAFT_246456"/>
<evidence type="ECO:0000313" key="3">
    <source>
        <dbReference type="Proteomes" id="UP000242381"/>
    </source>
</evidence>
<proteinExistence type="predicted"/>
<evidence type="ECO:0000256" key="1">
    <source>
        <dbReference type="SAM" id="MobiDB-lite"/>
    </source>
</evidence>
<protein>
    <submittedName>
        <fullName evidence="2">Uncharacterized protein</fullName>
    </submittedName>
</protein>
<dbReference type="EMBL" id="KV921440">
    <property type="protein sequence ID" value="ORE15073.1"/>
    <property type="molecule type" value="Genomic_DNA"/>
</dbReference>
<dbReference type="Proteomes" id="UP000242381">
    <property type="component" value="Unassembled WGS sequence"/>
</dbReference>
<name>A0A1X0RSM7_RHIZD</name>
<evidence type="ECO:0000313" key="2">
    <source>
        <dbReference type="EMBL" id="ORE15073.1"/>
    </source>
</evidence>
<feature type="region of interest" description="Disordered" evidence="1">
    <location>
        <begin position="200"/>
        <end position="224"/>
    </location>
</feature>